<protein>
    <recommendedName>
        <fullName evidence="3">Bacteriocin-protection protein, YdeI/OmpD-associated family</fullName>
    </recommendedName>
</protein>
<dbReference type="AlphaFoldDB" id="A0A7C9MFB3"/>
<dbReference type="RefSeq" id="WP_155840393.1">
    <property type="nucleotide sequence ID" value="NZ_BAAAIA010000009.1"/>
</dbReference>
<dbReference type="OrthoDB" id="9796999at2"/>
<gene>
    <name evidence="1" type="ORF">GLX25_01315</name>
</gene>
<comment type="caution">
    <text evidence="1">The sequence shown here is derived from an EMBL/GenBank/DDBJ whole genome shotgun (WGS) entry which is preliminary data.</text>
</comment>
<reference evidence="1 2" key="1">
    <citation type="submission" date="2019-11" db="EMBL/GenBank/DDBJ databases">
        <title>Agromyces kandeliae sp. nov., isolated from mangrove soil.</title>
        <authorList>
            <person name="Wang R."/>
        </authorList>
    </citation>
    <scope>NUCLEOTIDE SEQUENCE [LARGE SCALE GENOMIC DNA]</scope>
    <source>
        <strain evidence="1 2">JCM 11431</strain>
    </source>
</reference>
<dbReference type="Proteomes" id="UP000480122">
    <property type="component" value="Unassembled WGS sequence"/>
</dbReference>
<evidence type="ECO:0000313" key="2">
    <source>
        <dbReference type="Proteomes" id="UP000480122"/>
    </source>
</evidence>
<dbReference type="Pfam" id="PF13376">
    <property type="entry name" value="OmdA"/>
    <property type="match status" value="1"/>
</dbReference>
<keyword evidence="2" id="KW-1185">Reference proteome</keyword>
<evidence type="ECO:0000313" key="1">
    <source>
        <dbReference type="EMBL" id="MUN05758.1"/>
    </source>
</evidence>
<name>A0A7C9MFB3_9MICO</name>
<proteinExistence type="predicted"/>
<accession>A0A7C9MFB3</accession>
<sequence length="202" mass="22101">MTGSELNPPYELVVVVSRGQWRAWLERHHADAPGAWAVTVRKPALEPGAEHVSAQDLNEECLCFGWIDSRPGAVDETRTALLCTPRKPGSGWSKVNKDRIEHLLADGLVAPAGLAAIERAKADGSWSSLDAVESLEVPDDLAAALDEYPDARSNFEGFPRSVRRGILEWIASAKRDATRASRIAETAALAEEGRRANQWPRQ</sequence>
<dbReference type="EMBL" id="WODA01000002">
    <property type="protein sequence ID" value="MUN05758.1"/>
    <property type="molecule type" value="Genomic_DNA"/>
</dbReference>
<organism evidence="1 2">
    <name type="scientific">Agromyces luteolus</name>
    <dbReference type="NCBI Taxonomy" id="88373"/>
    <lineage>
        <taxon>Bacteria</taxon>
        <taxon>Bacillati</taxon>
        <taxon>Actinomycetota</taxon>
        <taxon>Actinomycetes</taxon>
        <taxon>Micrococcales</taxon>
        <taxon>Microbacteriaceae</taxon>
        <taxon>Agromyces</taxon>
    </lineage>
</organism>
<evidence type="ECO:0008006" key="3">
    <source>
        <dbReference type="Google" id="ProtNLM"/>
    </source>
</evidence>